<protein>
    <submittedName>
        <fullName evidence="6">Non-ribosomal peptide synthetase</fullName>
    </submittedName>
</protein>
<dbReference type="PANTHER" id="PTHR45398">
    <property type="match status" value="1"/>
</dbReference>
<evidence type="ECO:0000259" key="5">
    <source>
        <dbReference type="PROSITE" id="PS50075"/>
    </source>
</evidence>
<accession>A0A419T186</accession>
<keyword evidence="7" id="KW-1185">Reference proteome</keyword>
<dbReference type="SUPFAM" id="SSF47336">
    <property type="entry name" value="ACP-like"/>
    <property type="match status" value="1"/>
</dbReference>
<dbReference type="Gene3D" id="2.30.38.10">
    <property type="entry name" value="Luciferase, Domain 3"/>
    <property type="match status" value="1"/>
</dbReference>
<dbReference type="PANTHER" id="PTHR45398:SF1">
    <property type="entry name" value="ENZYME, PUTATIVE (JCVI)-RELATED"/>
    <property type="match status" value="1"/>
</dbReference>
<dbReference type="OrthoDB" id="9778383at2"/>
<dbReference type="Gene3D" id="3.40.50.980">
    <property type="match status" value="2"/>
</dbReference>
<evidence type="ECO:0000313" key="6">
    <source>
        <dbReference type="EMBL" id="RKD31340.1"/>
    </source>
</evidence>
<dbReference type="Proteomes" id="UP000284277">
    <property type="component" value="Unassembled WGS sequence"/>
</dbReference>
<dbReference type="RefSeq" id="WP_120197115.1">
    <property type="nucleotide sequence ID" value="NZ_MCIA01000021.1"/>
</dbReference>
<dbReference type="GO" id="GO:0008610">
    <property type="term" value="P:lipid biosynthetic process"/>
    <property type="evidence" value="ECO:0007669"/>
    <property type="project" value="UniProtKB-ARBA"/>
</dbReference>
<dbReference type="InterPro" id="IPR023213">
    <property type="entry name" value="CAT-like_dom_sf"/>
</dbReference>
<dbReference type="GO" id="GO:0017000">
    <property type="term" value="P:antibiotic biosynthetic process"/>
    <property type="evidence" value="ECO:0007669"/>
    <property type="project" value="UniProtKB-KW"/>
</dbReference>
<reference evidence="6 7" key="1">
    <citation type="submission" date="2016-08" db="EMBL/GenBank/DDBJ databases">
        <title>A new outlook on sporulation: Clostridium algidixylanolyticum.</title>
        <authorList>
            <person name="Poppleton D.I."/>
            <person name="Gribaldo S."/>
        </authorList>
    </citation>
    <scope>NUCLEOTIDE SEQUENCE [LARGE SCALE GENOMIC DNA]</scope>
    <source>
        <strain evidence="6 7">SPL73</strain>
    </source>
</reference>
<dbReference type="FunFam" id="3.40.50.980:FF:000001">
    <property type="entry name" value="Non-ribosomal peptide synthetase"/>
    <property type="match status" value="1"/>
</dbReference>
<dbReference type="InterPro" id="IPR009081">
    <property type="entry name" value="PP-bd_ACP"/>
</dbReference>
<comment type="cofactor">
    <cofactor evidence="1">
        <name>pantetheine 4'-phosphate</name>
        <dbReference type="ChEBI" id="CHEBI:47942"/>
    </cofactor>
</comment>
<proteinExistence type="predicted"/>
<dbReference type="GO" id="GO:0003824">
    <property type="term" value="F:catalytic activity"/>
    <property type="evidence" value="ECO:0007669"/>
    <property type="project" value="InterPro"/>
</dbReference>
<dbReference type="InterPro" id="IPR020845">
    <property type="entry name" value="AMP-binding_CS"/>
</dbReference>
<dbReference type="Pfam" id="PF13193">
    <property type="entry name" value="AMP-binding_C"/>
    <property type="match status" value="1"/>
</dbReference>
<keyword evidence="3" id="KW-0597">Phosphoprotein</keyword>
<sequence>MNYIEKYYYKLTHPQKRVWYVDKINSGSSIHNIGGCLFIDKYINFEIMSKTLNIIIKENPELRIRFTVKNGEPVQYIHDFLEEDMEFVDFSNYKNPELEQKIWAEEIFKIHFLLEDSQLYRLKIFKISKIKYGVLLTIHHIIADGWSISLLEQKICEVYNKLIKGESVSFCKNYSYLDFVEDENKYLSSYRFEKNKKFWIEKFIDSPRDFLYKSTNSIEGDRASYSINERMTSGIKKFLVENKCSLNTFFIMIILIYIYKISNKKDIIIGVPVSNRIGKQKQVIGMFTSTMPFRFIVDYELKIGELVGVIKKELGMCFFNQKYPYDLLLKDLNINSAGYDSLFNISVNYYNSQFVNEIDGKSTKIEEYYNGNQSYSLQLVIKEWDNNRITINFDYKICEYSKAEIHTMLVYISNIIQEILANPNIKVKNIEMLSKNEIDYKLFQVNETFTLYPAKTVSELFEEEAIANPNRIALEFNDKLMSYQELNKKSNQLAKYLMINGIKNNSVIGIIASHSMELIIGMLGIMKAGGAYVPIDPNLPAERVNYMLEDSGCHILLTNMELHKETDFVGIITNLSGFKYELYSSSTFIKPDVPLDNLAYIIYTSGSTGKPKGVMIEHRGLTNYIWWAARMYLKDKNEVMPLYSSISFDLTVTSIYTPLISGNRIIVYDSDETEFILYKILRENKISVLKLTPAHLVLLKDSDNSKSRIKRLIVGGDDLKTNVADNIYNSFGKKVEIYNEYGPTETVVGCMIYKYTQETSNNMSVPIGYPIDNVQVYVLNSELSVVPTGMVGELYISGDGVARGYFNSSSLTYEKFIANPFIKGKKMYRTGDAARYLEKGCIIYEGRIDNQVKIRGHRIELGEIEGRLIENEYIQDAAVLYRQDMIKDNVLIAYVVCKKNILDLEIRIWLRKFLPSYMIPSYFVFLDNLPLTANGKIDHNLLPIPQIDNECPNQHFSNTEKMFAIVLKEFLGVNDVNMKDNYYQLGGDSIKAIQISSKLKSLGLDLMVKDILGLDTIEETASRIKYNNSANFIDQNICEGNFNVLPIVKWFFNQKFINESIYNQYLRLNVKNIDIDKMGSIINKLIEHHDGLRVNYNRELGMLYYNNQYLTEKKTLRYLDLSKHSYDDQVNEINKYKLCKFDIENSLLFKFIVFDLGNSTYSLLFVSHHLVIDGISWRIIVSDFNTLLNQVLNGQEFTLPMKTNSLKDWSDQLIHYSKKNYNVEIGYWENILKRTNSYSMHLVDNIEKVKGTSVLSELVDEKTTNGLIKTVNEIYGTDFSDTLLIAMILAINKVTGNEQVILELEKHGRENIIESIDISRTIGWFTNIFPAFFEVNYEEMDCNIKSIKEQIRKIPNNGFDFSILSYEKNEFSYKSDKLIRFNYLGDLDNIIDKNIINFDFGLGMDEKNHVSCLMDIAIMVVNKKIRIDITYNNGLKYEIVRDFCQDYIKIMGLILEESNNKCVKELTPSDFDVANISQEDLDSLFTLGN</sequence>
<organism evidence="6 7">
    <name type="scientific">Lacrimispora algidixylanolytica</name>
    <dbReference type="NCBI Taxonomy" id="94868"/>
    <lineage>
        <taxon>Bacteria</taxon>
        <taxon>Bacillati</taxon>
        <taxon>Bacillota</taxon>
        <taxon>Clostridia</taxon>
        <taxon>Lachnospirales</taxon>
        <taxon>Lachnospiraceae</taxon>
        <taxon>Lacrimispora</taxon>
    </lineage>
</organism>
<name>A0A419T186_9FIRM</name>
<dbReference type="Gene3D" id="3.30.559.10">
    <property type="entry name" value="Chloramphenicol acetyltransferase-like domain"/>
    <property type="match status" value="2"/>
</dbReference>
<dbReference type="InterPro" id="IPR010060">
    <property type="entry name" value="NRPS_synth"/>
</dbReference>
<dbReference type="PRINTS" id="PR00154">
    <property type="entry name" value="AMPBINDING"/>
</dbReference>
<keyword evidence="2" id="KW-0596">Phosphopantetheine</keyword>
<dbReference type="InterPro" id="IPR020459">
    <property type="entry name" value="AMP-binding"/>
</dbReference>
<dbReference type="PROSITE" id="PS00012">
    <property type="entry name" value="PHOSPHOPANTETHEINE"/>
    <property type="match status" value="1"/>
</dbReference>
<comment type="caution">
    <text evidence="6">The sequence shown here is derived from an EMBL/GenBank/DDBJ whole genome shotgun (WGS) entry which is preliminary data.</text>
</comment>
<dbReference type="Pfam" id="PF00550">
    <property type="entry name" value="PP-binding"/>
    <property type="match status" value="1"/>
</dbReference>
<evidence type="ECO:0000256" key="3">
    <source>
        <dbReference type="ARBA" id="ARBA00022553"/>
    </source>
</evidence>
<keyword evidence="4" id="KW-0045">Antibiotic biosynthesis</keyword>
<gene>
    <name evidence="6" type="ORF">BET01_20695</name>
</gene>
<dbReference type="Pfam" id="PF00501">
    <property type="entry name" value="AMP-binding"/>
    <property type="match status" value="1"/>
</dbReference>
<evidence type="ECO:0000256" key="1">
    <source>
        <dbReference type="ARBA" id="ARBA00001957"/>
    </source>
</evidence>
<dbReference type="InterPro" id="IPR000873">
    <property type="entry name" value="AMP-dep_synth/lig_dom"/>
</dbReference>
<dbReference type="Gene3D" id="1.10.1200.10">
    <property type="entry name" value="ACP-like"/>
    <property type="match status" value="1"/>
</dbReference>
<dbReference type="InterPro" id="IPR006162">
    <property type="entry name" value="Ppantetheine_attach_site"/>
</dbReference>
<dbReference type="SUPFAM" id="SSF56801">
    <property type="entry name" value="Acetyl-CoA synthetase-like"/>
    <property type="match status" value="1"/>
</dbReference>
<feature type="domain" description="Carrier" evidence="5">
    <location>
        <begin position="954"/>
        <end position="1028"/>
    </location>
</feature>
<dbReference type="PROSITE" id="PS00455">
    <property type="entry name" value="AMP_BINDING"/>
    <property type="match status" value="1"/>
</dbReference>
<dbReference type="PROSITE" id="PS50075">
    <property type="entry name" value="CARRIER"/>
    <property type="match status" value="1"/>
</dbReference>
<dbReference type="NCBIfam" id="TIGR01720">
    <property type="entry name" value="NRPS-para261"/>
    <property type="match status" value="1"/>
</dbReference>
<dbReference type="SUPFAM" id="SSF52777">
    <property type="entry name" value="CoA-dependent acyltransferases"/>
    <property type="match status" value="4"/>
</dbReference>
<dbReference type="EMBL" id="MCIA01000021">
    <property type="protein sequence ID" value="RKD31340.1"/>
    <property type="molecule type" value="Genomic_DNA"/>
</dbReference>
<dbReference type="NCBIfam" id="TIGR01733">
    <property type="entry name" value="AA-adenyl-dom"/>
    <property type="match status" value="1"/>
</dbReference>
<dbReference type="InterPro" id="IPR036736">
    <property type="entry name" value="ACP-like_sf"/>
</dbReference>
<dbReference type="Gene3D" id="3.30.300.30">
    <property type="match status" value="1"/>
</dbReference>
<evidence type="ECO:0000256" key="4">
    <source>
        <dbReference type="ARBA" id="ARBA00023194"/>
    </source>
</evidence>
<dbReference type="Gene3D" id="3.30.559.30">
    <property type="entry name" value="Nonribosomal peptide synthetase, condensation domain"/>
    <property type="match status" value="2"/>
</dbReference>
<evidence type="ECO:0000313" key="7">
    <source>
        <dbReference type="Proteomes" id="UP000284277"/>
    </source>
</evidence>
<evidence type="ECO:0000256" key="2">
    <source>
        <dbReference type="ARBA" id="ARBA00022450"/>
    </source>
</evidence>
<dbReference type="InterPro" id="IPR025110">
    <property type="entry name" value="AMP-bd_C"/>
</dbReference>
<dbReference type="InterPro" id="IPR001242">
    <property type="entry name" value="Condensation_dom"/>
</dbReference>
<dbReference type="Pfam" id="PF00668">
    <property type="entry name" value="Condensation"/>
    <property type="match status" value="2"/>
</dbReference>
<dbReference type="InterPro" id="IPR045851">
    <property type="entry name" value="AMP-bd_C_sf"/>
</dbReference>
<dbReference type="InterPro" id="IPR010071">
    <property type="entry name" value="AA_adenyl_dom"/>
</dbReference>